<keyword evidence="3 6" id="KW-0812">Transmembrane</keyword>
<evidence type="ECO:0000259" key="7">
    <source>
        <dbReference type="PROSITE" id="PS50850"/>
    </source>
</evidence>
<dbReference type="Pfam" id="PF00083">
    <property type="entry name" value="Sugar_tr"/>
    <property type="match status" value="1"/>
</dbReference>
<feature type="transmembrane region" description="Helical" evidence="6">
    <location>
        <begin position="181"/>
        <end position="200"/>
    </location>
</feature>
<dbReference type="PANTHER" id="PTHR23508:SF10">
    <property type="entry name" value="CARBOXYLIC ACID TRANSPORTER PROTEIN HOMOLOG"/>
    <property type="match status" value="1"/>
</dbReference>
<feature type="domain" description="Major facilitator superfamily (MFS) profile" evidence="7">
    <location>
        <begin position="23"/>
        <end position="442"/>
    </location>
</feature>
<evidence type="ECO:0000256" key="3">
    <source>
        <dbReference type="ARBA" id="ARBA00022692"/>
    </source>
</evidence>
<dbReference type="SUPFAM" id="SSF103473">
    <property type="entry name" value="MFS general substrate transporter"/>
    <property type="match status" value="1"/>
</dbReference>
<evidence type="ECO:0000313" key="8">
    <source>
        <dbReference type="EMBL" id="PSR35375.1"/>
    </source>
</evidence>
<feature type="transmembrane region" description="Helical" evidence="6">
    <location>
        <begin position="150"/>
        <end position="175"/>
    </location>
</feature>
<dbReference type="PANTHER" id="PTHR23508">
    <property type="entry name" value="CARBOXYLIC ACID TRANSPORTER PROTEIN HOMOLOG"/>
    <property type="match status" value="1"/>
</dbReference>
<keyword evidence="4 6" id="KW-1133">Transmembrane helix</keyword>
<dbReference type="InterPro" id="IPR005829">
    <property type="entry name" value="Sugar_transporter_CS"/>
</dbReference>
<dbReference type="PROSITE" id="PS50850">
    <property type="entry name" value="MFS"/>
    <property type="match status" value="1"/>
</dbReference>
<evidence type="ECO:0000256" key="5">
    <source>
        <dbReference type="ARBA" id="ARBA00023136"/>
    </source>
</evidence>
<reference evidence="8 9" key="1">
    <citation type="journal article" date="2014" name="BMC Genomics">
        <title>Comparison of environmental and isolate Sulfobacillus genomes reveals diverse carbon, sulfur, nitrogen, and hydrogen metabolisms.</title>
        <authorList>
            <person name="Justice N.B."/>
            <person name="Norman A."/>
            <person name="Brown C.T."/>
            <person name="Singh A."/>
            <person name="Thomas B.C."/>
            <person name="Banfield J.F."/>
        </authorList>
    </citation>
    <scope>NUCLEOTIDE SEQUENCE [LARGE SCALE GENOMIC DNA]</scope>
    <source>
        <strain evidence="8">AMDSBA4</strain>
    </source>
</reference>
<sequence length="464" mass="48937">MSRAKSLFDPLDQAKFGWFHGKSIFTTGMGVLTDGYDLSSIGIVLTLALASFGVKSLTSIESSLLAGSALVGAAVGAIVFGFLANRGRKAFYGLDVAIMAVAALAQAFVGNIPELIVVRFILGIGVGADYVLSPLIMGEHSNAADRGKSVALGFGITWGLGATFAAVLYLILMAFHVPPNLIWRIVLAAGSLPAASVIYLRRKMPETARFLARIAGNDREVEKVVAEVVGSHRTARIDGNLKDTHTLSYYFAHQWKRFTAAALLWFLFDIVAYSGILFGPSLIAKGIGLSSGTFQLVMEFCFVVPGGVVAMLLIDRWGRKPLQILGFMGMAASLLAFSLYRVEAAAVPLVGLLLYGMENMLQQAGPGSVSASGILGVELAPTKVRSVVQSLTVASGRLGASLTAFVFPAIFKGMGESFAIGFLASIAAIAAILTLVAIPETKKLALERSAQEDAPQASELEPIA</sequence>
<gene>
    <name evidence="8" type="ORF">C7B46_01545</name>
</gene>
<dbReference type="InterPro" id="IPR036259">
    <property type="entry name" value="MFS_trans_sf"/>
</dbReference>
<evidence type="ECO:0000256" key="6">
    <source>
        <dbReference type="SAM" id="Phobius"/>
    </source>
</evidence>
<comment type="caution">
    <text evidence="8">The sequence shown here is derived from an EMBL/GenBank/DDBJ whole genome shotgun (WGS) entry which is preliminary data.</text>
</comment>
<feature type="transmembrane region" description="Helical" evidence="6">
    <location>
        <begin position="64"/>
        <end position="83"/>
    </location>
</feature>
<evidence type="ECO:0000256" key="1">
    <source>
        <dbReference type="ARBA" id="ARBA00004651"/>
    </source>
</evidence>
<evidence type="ECO:0000256" key="2">
    <source>
        <dbReference type="ARBA" id="ARBA00022448"/>
    </source>
</evidence>
<feature type="transmembrane region" description="Helical" evidence="6">
    <location>
        <begin position="417"/>
        <end position="438"/>
    </location>
</feature>
<feature type="transmembrane region" description="Helical" evidence="6">
    <location>
        <begin position="90"/>
        <end position="109"/>
    </location>
</feature>
<feature type="transmembrane region" description="Helical" evidence="6">
    <location>
        <begin position="38"/>
        <end position="58"/>
    </location>
</feature>
<keyword evidence="5 6" id="KW-0472">Membrane</keyword>
<dbReference type="GO" id="GO:0005886">
    <property type="term" value="C:plasma membrane"/>
    <property type="evidence" value="ECO:0007669"/>
    <property type="project" value="UniProtKB-SubCell"/>
</dbReference>
<organism evidence="8 9">
    <name type="scientific">Sulfobacillus benefaciens</name>
    <dbReference type="NCBI Taxonomy" id="453960"/>
    <lineage>
        <taxon>Bacteria</taxon>
        <taxon>Bacillati</taxon>
        <taxon>Bacillota</taxon>
        <taxon>Clostridia</taxon>
        <taxon>Eubacteriales</taxon>
        <taxon>Clostridiales Family XVII. Incertae Sedis</taxon>
        <taxon>Sulfobacillus</taxon>
    </lineage>
</organism>
<dbReference type="Proteomes" id="UP000242972">
    <property type="component" value="Unassembled WGS sequence"/>
</dbReference>
<comment type="subcellular location">
    <subcellularLocation>
        <location evidence="1">Cell membrane</location>
        <topology evidence="1">Multi-pass membrane protein</topology>
    </subcellularLocation>
</comment>
<keyword evidence="2" id="KW-0813">Transport</keyword>
<dbReference type="AlphaFoldDB" id="A0A2T2XLK3"/>
<evidence type="ECO:0000313" key="9">
    <source>
        <dbReference type="Proteomes" id="UP000242972"/>
    </source>
</evidence>
<dbReference type="InterPro" id="IPR020846">
    <property type="entry name" value="MFS_dom"/>
</dbReference>
<dbReference type="GO" id="GO:0046943">
    <property type="term" value="F:carboxylic acid transmembrane transporter activity"/>
    <property type="evidence" value="ECO:0007669"/>
    <property type="project" value="TreeGrafter"/>
</dbReference>
<name>A0A2T2XLK3_9FIRM</name>
<dbReference type="EMBL" id="PXYW01000002">
    <property type="protein sequence ID" value="PSR35375.1"/>
    <property type="molecule type" value="Genomic_DNA"/>
</dbReference>
<feature type="transmembrane region" description="Helical" evidence="6">
    <location>
        <begin position="115"/>
        <end position="138"/>
    </location>
</feature>
<dbReference type="PROSITE" id="PS00217">
    <property type="entry name" value="SUGAR_TRANSPORT_2"/>
    <property type="match status" value="1"/>
</dbReference>
<dbReference type="PROSITE" id="PS00216">
    <property type="entry name" value="SUGAR_TRANSPORT_1"/>
    <property type="match status" value="1"/>
</dbReference>
<dbReference type="InterPro" id="IPR005828">
    <property type="entry name" value="MFS_sugar_transport-like"/>
</dbReference>
<evidence type="ECO:0000256" key="4">
    <source>
        <dbReference type="ARBA" id="ARBA00022989"/>
    </source>
</evidence>
<accession>A0A2T2XLK3</accession>
<protein>
    <submittedName>
        <fullName evidence="8">MFS transporter</fullName>
    </submittedName>
</protein>
<proteinExistence type="predicted"/>
<feature type="transmembrane region" description="Helical" evidence="6">
    <location>
        <begin position="296"/>
        <end position="314"/>
    </location>
</feature>
<dbReference type="Gene3D" id="1.20.1250.20">
    <property type="entry name" value="MFS general substrate transporter like domains"/>
    <property type="match status" value="1"/>
</dbReference>
<feature type="transmembrane region" description="Helical" evidence="6">
    <location>
        <begin position="263"/>
        <end position="284"/>
    </location>
</feature>